<gene>
    <name evidence="1" type="ORF">GCM10008955_30970</name>
</gene>
<name>A0ABQ2F077_9DEIO</name>
<protein>
    <submittedName>
        <fullName evidence="1">Uncharacterized protein</fullName>
    </submittedName>
</protein>
<reference evidence="2" key="1">
    <citation type="journal article" date="2019" name="Int. J. Syst. Evol. Microbiol.">
        <title>The Global Catalogue of Microorganisms (GCM) 10K type strain sequencing project: providing services to taxonomists for standard genome sequencing and annotation.</title>
        <authorList>
            <consortium name="The Broad Institute Genomics Platform"/>
            <consortium name="The Broad Institute Genome Sequencing Center for Infectious Disease"/>
            <person name="Wu L."/>
            <person name="Ma J."/>
        </authorList>
    </citation>
    <scope>NUCLEOTIDE SEQUENCE [LARGE SCALE GENOMIC DNA]</scope>
    <source>
        <strain evidence="2">JCM 30331</strain>
    </source>
</reference>
<keyword evidence="2" id="KW-1185">Reference proteome</keyword>
<organism evidence="1 2">
    <name type="scientific">Deinococcus malanensis</name>
    <dbReference type="NCBI Taxonomy" id="1706855"/>
    <lineage>
        <taxon>Bacteria</taxon>
        <taxon>Thermotogati</taxon>
        <taxon>Deinococcota</taxon>
        <taxon>Deinococci</taxon>
        <taxon>Deinococcales</taxon>
        <taxon>Deinococcaceae</taxon>
        <taxon>Deinococcus</taxon>
    </lineage>
</organism>
<sequence length="74" mass="8258">MRRRSPPLPRYSQLYPDALATADELKDQRLKPGTPTPVALLEYTRPPHTTGICALYERAKAVPMTVEDVTPPTP</sequence>
<dbReference type="Proteomes" id="UP000647587">
    <property type="component" value="Unassembled WGS sequence"/>
</dbReference>
<evidence type="ECO:0000313" key="1">
    <source>
        <dbReference type="EMBL" id="GGK34823.1"/>
    </source>
</evidence>
<dbReference type="RefSeq" id="WP_189010394.1">
    <property type="nucleotide sequence ID" value="NZ_BMPP01000014.1"/>
</dbReference>
<comment type="caution">
    <text evidence="1">The sequence shown here is derived from an EMBL/GenBank/DDBJ whole genome shotgun (WGS) entry which is preliminary data.</text>
</comment>
<evidence type="ECO:0000313" key="2">
    <source>
        <dbReference type="Proteomes" id="UP000647587"/>
    </source>
</evidence>
<proteinExistence type="predicted"/>
<accession>A0ABQ2F077</accession>
<dbReference type="EMBL" id="BMPP01000014">
    <property type="protein sequence ID" value="GGK34823.1"/>
    <property type="molecule type" value="Genomic_DNA"/>
</dbReference>